<dbReference type="Proteomes" id="UP000662747">
    <property type="component" value="Chromosome"/>
</dbReference>
<feature type="chain" id="PRO_5046759096" evidence="2">
    <location>
        <begin position="22"/>
        <end position="227"/>
    </location>
</feature>
<protein>
    <submittedName>
        <fullName evidence="3">Autotransporter outer membrane beta-barrel domain-containing protein</fullName>
    </submittedName>
</protein>
<organism evidence="3 4">
    <name type="scientific">Pyxidicoccus parkwayensis</name>
    <dbReference type="NCBI Taxonomy" id="2813578"/>
    <lineage>
        <taxon>Bacteria</taxon>
        <taxon>Pseudomonadati</taxon>
        <taxon>Myxococcota</taxon>
        <taxon>Myxococcia</taxon>
        <taxon>Myxococcales</taxon>
        <taxon>Cystobacterineae</taxon>
        <taxon>Myxococcaceae</taxon>
        <taxon>Pyxidicoccus</taxon>
    </lineage>
</organism>
<name>A0ABX7NU77_9BACT</name>
<dbReference type="EMBL" id="CP071090">
    <property type="protein sequence ID" value="QSQ21022.1"/>
    <property type="molecule type" value="Genomic_DNA"/>
</dbReference>
<feature type="compositionally biased region" description="Polar residues" evidence="1">
    <location>
        <begin position="73"/>
        <end position="91"/>
    </location>
</feature>
<dbReference type="InterPro" id="IPR036709">
    <property type="entry name" value="Autotransporte_beta_dom_sf"/>
</dbReference>
<evidence type="ECO:0000313" key="3">
    <source>
        <dbReference type="EMBL" id="QSQ21022.1"/>
    </source>
</evidence>
<dbReference type="RefSeq" id="WP_206722601.1">
    <property type="nucleotide sequence ID" value="NZ_CP071090.1"/>
</dbReference>
<keyword evidence="4" id="KW-1185">Reference proteome</keyword>
<gene>
    <name evidence="3" type="ORF">JY651_38380</name>
</gene>
<keyword evidence="2" id="KW-0732">Signal</keyword>
<accession>A0ABX7NU77</accession>
<feature type="region of interest" description="Disordered" evidence="1">
    <location>
        <begin position="72"/>
        <end position="91"/>
    </location>
</feature>
<sequence>MKHIHALLMTVLLSTSVTAAADELSAPLPQERRTVLGISVLPFISSSTLEVGGERVLSPRLSVGLNMRAGLGQQKTRSEATSPFTSMQGGSNQSSFMVGAEPMARLFLTGTAPEGLWLSPRLSISHQQSQVRGIGFGLLENATIDSSEWSVGGAALLGYSAIVGRGLAIQFGAGLDARYSRGSSTSRMPVLGAGVDEVDEASFDESKSSHRTWSAGERVELTVGWAF</sequence>
<proteinExistence type="predicted"/>
<feature type="signal peptide" evidence="2">
    <location>
        <begin position="1"/>
        <end position="21"/>
    </location>
</feature>
<evidence type="ECO:0000256" key="1">
    <source>
        <dbReference type="SAM" id="MobiDB-lite"/>
    </source>
</evidence>
<evidence type="ECO:0000256" key="2">
    <source>
        <dbReference type="SAM" id="SignalP"/>
    </source>
</evidence>
<reference evidence="3 4" key="1">
    <citation type="submission" date="2021-02" db="EMBL/GenBank/DDBJ databases">
        <title>De Novo genome assembly of isolated myxobacteria.</title>
        <authorList>
            <person name="Stevens D.C."/>
        </authorList>
    </citation>
    <scope>NUCLEOTIDE SEQUENCE [LARGE SCALE GENOMIC DNA]</scope>
    <source>
        <strain evidence="4">SCPEA02</strain>
    </source>
</reference>
<dbReference type="SUPFAM" id="SSF103515">
    <property type="entry name" value="Autotransporter"/>
    <property type="match status" value="1"/>
</dbReference>
<evidence type="ECO:0000313" key="4">
    <source>
        <dbReference type="Proteomes" id="UP000662747"/>
    </source>
</evidence>